<evidence type="ECO:0000313" key="3">
    <source>
        <dbReference type="Proteomes" id="UP000177309"/>
    </source>
</evidence>
<reference evidence="2 3" key="1">
    <citation type="journal article" date="2016" name="Nat. Commun.">
        <title>Thousands of microbial genomes shed light on interconnected biogeochemical processes in an aquifer system.</title>
        <authorList>
            <person name="Anantharaman K."/>
            <person name="Brown C.T."/>
            <person name="Hug L.A."/>
            <person name="Sharon I."/>
            <person name="Castelle C.J."/>
            <person name="Probst A.J."/>
            <person name="Thomas B.C."/>
            <person name="Singh A."/>
            <person name="Wilkins M.J."/>
            <person name="Karaoz U."/>
            <person name="Brodie E.L."/>
            <person name="Williams K.H."/>
            <person name="Hubbard S.S."/>
            <person name="Banfield J.F."/>
        </authorList>
    </citation>
    <scope>NUCLEOTIDE SEQUENCE [LARGE SCALE GENOMIC DNA]</scope>
</reference>
<proteinExistence type="predicted"/>
<dbReference type="InterPro" id="IPR006641">
    <property type="entry name" value="YqgF/RNaseH-like_dom"/>
</dbReference>
<name>A0A1F4TPH3_UNCSA</name>
<dbReference type="GO" id="GO:0006139">
    <property type="term" value="P:nucleobase-containing compound metabolic process"/>
    <property type="evidence" value="ECO:0007669"/>
    <property type="project" value="InterPro"/>
</dbReference>
<accession>A0A1F4TPH3</accession>
<dbReference type="InterPro" id="IPR032639">
    <property type="entry name" value="Tex_YqgF"/>
</dbReference>
<dbReference type="SUPFAM" id="SSF53098">
    <property type="entry name" value="Ribonuclease H-like"/>
    <property type="match status" value="1"/>
</dbReference>
<comment type="caution">
    <text evidence="2">The sequence shown here is derived from an EMBL/GenBank/DDBJ whole genome shotgun (WGS) entry which is preliminary data.</text>
</comment>
<dbReference type="InterPro" id="IPR012337">
    <property type="entry name" value="RNaseH-like_sf"/>
</dbReference>
<dbReference type="Gene3D" id="3.30.420.140">
    <property type="entry name" value="YqgF/RNase H-like domain"/>
    <property type="match status" value="1"/>
</dbReference>
<dbReference type="SMART" id="SM00732">
    <property type="entry name" value="YqgFc"/>
    <property type="match status" value="1"/>
</dbReference>
<protein>
    <recommendedName>
        <fullName evidence="1">YqgF/RNase H-like domain-containing protein</fullName>
    </recommendedName>
</protein>
<dbReference type="EMBL" id="MEUI01000015">
    <property type="protein sequence ID" value="OGC34517.1"/>
    <property type="molecule type" value="Genomic_DNA"/>
</dbReference>
<feature type="domain" description="YqgF/RNase H-like" evidence="1">
    <location>
        <begin position="1"/>
        <end position="86"/>
    </location>
</feature>
<evidence type="ECO:0000313" key="2">
    <source>
        <dbReference type="EMBL" id="OGC34517.1"/>
    </source>
</evidence>
<dbReference type="AlphaFoldDB" id="A0A1F4TPH3"/>
<dbReference type="InterPro" id="IPR037027">
    <property type="entry name" value="YqgF/RNaseH-like_dom_sf"/>
</dbReference>
<sequence length="132" mass="14940">MILAIDPGKDKCGLAVLETDGKVIKKEVVPTPQFSLHITHYTLQLDIQTIVVGNGTYSKAIDEQIKRLNLSIKTTIIPEEFSTLEARKLYWQDHRPRGFMRLIPTSLRVPPVPIDDYAAIVLGQRFLTDKNI</sequence>
<dbReference type="Pfam" id="PF16921">
    <property type="entry name" value="Tex_YqgF"/>
    <property type="match status" value="1"/>
</dbReference>
<evidence type="ECO:0000259" key="1">
    <source>
        <dbReference type="SMART" id="SM00732"/>
    </source>
</evidence>
<gene>
    <name evidence="2" type="ORF">A2462_04275</name>
</gene>
<dbReference type="Proteomes" id="UP000177309">
    <property type="component" value="Unassembled WGS sequence"/>
</dbReference>
<organism evidence="2 3">
    <name type="scientific">candidate division WOR-1 bacterium RIFOXYC2_FULL_41_25</name>
    <dbReference type="NCBI Taxonomy" id="1802586"/>
    <lineage>
        <taxon>Bacteria</taxon>
        <taxon>Bacillati</taxon>
        <taxon>Saganbacteria</taxon>
    </lineage>
</organism>